<organism evidence="1">
    <name type="scientific">Alexandrium monilatum</name>
    <dbReference type="NCBI Taxonomy" id="311494"/>
    <lineage>
        <taxon>Eukaryota</taxon>
        <taxon>Sar</taxon>
        <taxon>Alveolata</taxon>
        <taxon>Dinophyceae</taxon>
        <taxon>Gonyaulacales</taxon>
        <taxon>Pyrocystaceae</taxon>
        <taxon>Alexandrium</taxon>
    </lineage>
</organism>
<accession>A0A7S4V0G6</accession>
<evidence type="ECO:0000313" key="1">
    <source>
        <dbReference type="EMBL" id="CAE4569394.1"/>
    </source>
</evidence>
<name>A0A7S4V0G6_9DINO</name>
<gene>
    <name evidence="1" type="ORF">AMON00008_LOCUS9013</name>
</gene>
<dbReference type="EMBL" id="HBNR01013948">
    <property type="protein sequence ID" value="CAE4569394.1"/>
    <property type="molecule type" value="Transcribed_RNA"/>
</dbReference>
<proteinExistence type="predicted"/>
<reference evidence="1" key="1">
    <citation type="submission" date="2021-01" db="EMBL/GenBank/DDBJ databases">
        <authorList>
            <person name="Corre E."/>
            <person name="Pelletier E."/>
            <person name="Niang G."/>
            <person name="Scheremetjew M."/>
            <person name="Finn R."/>
            <person name="Kale V."/>
            <person name="Holt S."/>
            <person name="Cochrane G."/>
            <person name="Meng A."/>
            <person name="Brown T."/>
            <person name="Cohen L."/>
        </authorList>
    </citation>
    <scope>NUCLEOTIDE SEQUENCE</scope>
    <source>
        <strain evidence="1">CCMP3105</strain>
    </source>
</reference>
<protein>
    <submittedName>
        <fullName evidence="1">Uncharacterized protein</fullName>
    </submittedName>
</protein>
<dbReference type="AlphaFoldDB" id="A0A7S4V0G6"/>
<sequence>MLTKQMNGEDERVRARMERLADFPAVRELQRLVTSDADWQEVAEVLRPKSQAVYEAARTASLRTRSLTPDEDRVVVYGVRASEIALAVAAILAGLALAACAPKLAELRDTWGAEKSLPLYGLQDGEAPRTAPLLYGTPLMPLS</sequence>